<dbReference type="HOGENOM" id="CLU_1167466_0_0_1"/>
<evidence type="ECO:0000313" key="3">
    <source>
        <dbReference type="Proteomes" id="UP000008021"/>
    </source>
</evidence>
<sequence length="238" mass="25411">MVAPWQQGDDSGGGDGGDWGHLVRGIVEDARVIVQGAWHATHNVEEVLRVAQQVADLMERPHAASRLMRDAETSWPLLRDDLRDALRDARWVVCAGVDGSSPEKWRNVPRDAVRVAADRPVQLLREQGSGLNWNGFRLSSKHSMKQPPIAASRQALHSADSCQTNTPPPQISLNTHTAAVENTRTMGWTDEARISPSPPCTARTRGPVPAPPLPLLGEGEDGGGGGGGVGGEREVGAG</sequence>
<evidence type="ECO:0000256" key="1">
    <source>
        <dbReference type="SAM" id="MobiDB-lite"/>
    </source>
</evidence>
<accession>A0A0E0E1D4</accession>
<feature type="region of interest" description="Disordered" evidence="1">
    <location>
        <begin position="190"/>
        <end position="238"/>
    </location>
</feature>
<proteinExistence type="predicted"/>
<protein>
    <submittedName>
        <fullName evidence="2">Uncharacterized protein</fullName>
    </submittedName>
</protein>
<dbReference type="Proteomes" id="UP000008021">
    <property type="component" value="Chromosome 6"/>
</dbReference>
<reference evidence="2" key="1">
    <citation type="submission" date="2015-04" db="UniProtKB">
        <authorList>
            <consortium name="EnsemblPlants"/>
        </authorList>
    </citation>
    <scope>IDENTIFICATION</scope>
</reference>
<keyword evidence="3" id="KW-1185">Reference proteome</keyword>
<reference evidence="2" key="2">
    <citation type="submission" date="2018-05" db="EMBL/GenBank/DDBJ databases">
        <title>OmerRS3 (Oryza meridionalis Reference Sequence Version 3).</title>
        <authorList>
            <person name="Zhang J."/>
            <person name="Kudrna D."/>
            <person name="Lee S."/>
            <person name="Talag J."/>
            <person name="Welchert J."/>
            <person name="Wing R.A."/>
        </authorList>
    </citation>
    <scope>NUCLEOTIDE SEQUENCE [LARGE SCALE GENOMIC DNA]</scope>
    <source>
        <strain evidence="2">cv. OR44</strain>
    </source>
</reference>
<evidence type="ECO:0000313" key="2">
    <source>
        <dbReference type="EnsemblPlants" id="OMERI06G14690.1"/>
    </source>
</evidence>
<name>A0A0E0E1D4_9ORYZ</name>
<dbReference type="Gramene" id="OMERI06G14690.1">
    <property type="protein sequence ID" value="OMERI06G14690.1"/>
    <property type="gene ID" value="OMERI06G14690"/>
</dbReference>
<organism evidence="2">
    <name type="scientific">Oryza meridionalis</name>
    <dbReference type="NCBI Taxonomy" id="40149"/>
    <lineage>
        <taxon>Eukaryota</taxon>
        <taxon>Viridiplantae</taxon>
        <taxon>Streptophyta</taxon>
        <taxon>Embryophyta</taxon>
        <taxon>Tracheophyta</taxon>
        <taxon>Spermatophyta</taxon>
        <taxon>Magnoliopsida</taxon>
        <taxon>Liliopsida</taxon>
        <taxon>Poales</taxon>
        <taxon>Poaceae</taxon>
        <taxon>BOP clade</taxon>
        <taxon>Oryzoideae</taxon>
        <taxon>Oryzeae</taxon>
        <taxon>Oryzinae</taxon>
        <taxon>Oryza</taxon>
    </lineage>
</organism>
<dbReference type="AlphaFoldDB" id="A0A0E0E1D4"/>
<dbReference type="EnsemblPlants" id="OMERI06G14690.1">
    <property type="protein sequence ID" value="OMERI06G14690.1"/>
    <property type="gene ID" value="OMERI06G14690"/>
</dbReference>